<evidence type="ECO:0000313" key="1">
    <source>
        <dbReference type="EMBL" id="RDX55298.1"/>
    </source>
</evidence>
<accession>A0A371DS41</accession>
<gene>
    <name evidence="1" type="ORF">OH76DRAFT_1396689</name>
</gene>
<reference evidence="1 2" key="1">
    <citation type="journal article" date="2018" name="Biotechnol. Biofuels">
        <title>Integrative visual omics of the white-rot fungus Polyporus brumalis exposes the biotechnological potential of its oxidative enzymes for delignifying raw plant biomass.</title>
        <authorList>
            <person name="Miyauchi S."/>
            <person name="Rancon A."/>
            <person name="Drula E."/>
            <person name="Hage H."/>
            <person name="Chaduli D."/>
            <person name="Favel A."/>
            <person name="Grisel S."/>
            <person name="Henrissat B."/>
            <person name="Herpoel-Gimbert I."/>
            <person name="Ruiz-Duenas F.J."/>
            <person name="Chevret D."/>
            <person name="Hainaut M."/>
            <person name="Lin J."/>
            <person name="Wang M."/>
            <person name="Pangilinan J."/>
            <person name="Lipzen A."/>
            <person name="Lesage-Meessen L."/>
            <person name="Navarro D."/>
            <person name="Riley R."/>
            <person name="Grigoriev I.V."/>
            <person name="Zhou S."/>
            <person name="Raouche S."/>
            <person name="Rosso M.N."/>
        </authorList>
    </citation>
    <scope>NUCLEOTIDE SEQUENCE [LARGE SCALE GENOMIC DNA]</scope>
    <source>
        <strain evidence="1 2">BRFM 1820</strain>
    </source>
</reference>
<keyword evidence="2" id="KW-1185">Reference proteome</keyword>
<name>A0A371DS41_9APHY</name>
<dbReference type="Proteomes" id="UP000256964">
    <property type="component" value="Unassembled WGS sequence"/>
</dbReference>
<protein>
    <submittedName>
        <fullName evidence="1">Uncharacterized protein</fullName>
    </submittedName>
</protein>
<proteinExistence type="predicted"/>
<sequence>MAITMRLELRGYYEFNQHLIFVTLHAQPNFAPGNRRVIGEPNIKLLYGYHPTMDSVHM</sequence>
<dbReference type="AlphaFoldDB" id="A0A371DS41"/>
<dbReference type="EMBL" id="KZ857382">
    <property type="protein sequence ID" value="RDX55298.1"/>
    <property type="molecule type" value="Genomic_DNA"/>
</dbReference>
<evidence type="ECO:0000313" key="2">
    <source>
        <dbReference type="Proteomes" id="UP000256964"/>
    </source>
</evidence>
<organism evidence="1 2">
    <name type="scientific">Lentinus brumalis</name>
    <dbReference type="NCBI Taxonomy" id="2498619"/>
    <lineage>
        <taxon>Eukaryota</taxon>
        <taxon>Fungi</taxon>
        <taxon>Dikarya</taxon>
        <taxon>Basidiomycota</taxon>
        <taxon>Agaricomycotina</taxon>
        <taxon>Agaricomycetes</taxon>
        <taxon>Polyporales</taxon>
        <taxon>Polyporaceae</taxon>
        <taxon>Lentinus</taxon>
    </lineage>
</organism>